<accession>A0A271IXH9</accession>
<dbReference type="Pfam" id="PF00756">
    <property type="entry name" value="Esterase"/>
    <property type="match status" value="1"/>
</dbReference>
<evidence type="ECO:0000256" key="2">
    <source>
        <dbReference type="SAM" id="SignalP"/>
    </source>
</evidence>
<dbReference type="InterPro" id="IPR000801">
    <property type="entry name" value="Esterase-like"/>
</dbReference>
<dbReference type="InterPro" id="IPR029058">
    <property type="entry name" value="AB_hydrolase_fold"/>
</dbReference>
<dbReference type="InterPro" id="IPR026444">
    <property type="entry name" value="Secre_tail"/>
</dbReference>
<keyword evidence="4" id="KW-1185">Reference proteome</keyword>
<evidence type="ECO:0000313" key="4">
    <source>
        <dbReference type="Proteomes" id="UP000216339"/>
    </source>
</evidence>
<evidence type="ECO:0000256" key="1">
    <source>
        <dbReference type="ARBA" id="ARBA00022729"/>
    </source>
</evidence>
<evidence type="ECO:0000313" key="3">
    <source>
        <dbReference type="EMBL" id="PAP75648.1"/>
    </source>
</evidence>
<sequence>MRFALFAVALLATVGTASAQSERFERLERTSNGVTITYGLFVPEDYDPTVAYPLVMALHGAGERGSDYRNLTVGDAATNGLTTWATPQVQDEHPAFVLAPQVPSDRRWSAETDPDQSDLTAVQLTTLEILESVEAEYSIDPDRIYVAGLSMGGHGTWDFVSRLPGRFAAAVPMSGEGFPSQAETLLHLPIWAFTGESDTVVPPGETRRVIQRLEDLGRDVIYTHCRRSPIGARAYGCPGYIGTDSLAAALDAHADLIYWSEPSVGHGPWGPWFRNGLMQDWLFSKVRQDPDAVTITAPASGARWAGTETVTWTTTRSTADVVEVWLNRTDDPASWQKLGEAPIAAGTFEVDTEAAEDAARARVRLWVRNADGRIAGRATSAPFALDNPGDASPELTLQAEGLRFDPRLGGTEYTLSFLAADPDGDALTAEVAYSLDGGQTYTVIDTPDLGAGAEQAVEIDLAALPNSREARFLVSLSDGTTTVSEETVSFLKQTPRDENTFVQRVAGDGEGTVTLHFVDPAALTGHEYRISIAVAEDGTKTYDVTDVDEGETVLEGVPLSDGILESPVFDGIALVVEDLDEGRANPEQTGWVAGDTDLGVTVSGGTARVAILTIDLLATETDYEVTVADEVVGQSTAIYTFPATDVRFTVTGDGGQPREVAFDDADDDGQLGDGDVLYILEPDAAGELELAWKLEFEDGEVAPEAGDVFRLVPVRSLGAGDVFQFEGRFNTTVEASPETASLEAFPNPFGDRLTVAYRLAAPAAVRVEVFDALGRRVALLVDGPSPADGQVRWNARGVASGVYVVRLTTEADGAAPASVRRSVVRVGR</sequence>
<dbReference type="PANTHER" id="PTHR43037:SF1">
    <property type="entry name" value="BLL1128 PROTEIN"/>
    <property type="match status" value="1"/>
</dbReference>
<dbReference type="Gene3D" id="2.60.40.4070">
    <property type="match status" value="1"/>
</dbReference>
<dbReference type="SUPFAM" id="SSF53474">
    <property type="entry name" value="alpha/beta-Hydrolases"/>
    <property type="match status" value="1"/>
</dbReference>
<dbReference type="PANTHER" id="PTHR43037">
    <property type="entry name" value="UNNAMED PRODUCT-RELATED"/>
    <property type="match status" value="1"/>
</dbReference>
<evidence type="ECO:0008006" key="5">
    <source>
        <dbReference type="Google" id="ProtNLM"/>
    </source>
</evidence>
<dbReference type="Proteomes" id="UP000216339">
    <property type="component" value="Unassembled WGS sequence"/>
</dbReference>
<name>A0A271IXH9_9BACT</name>
<dbReference type="AlphaFoldDB" id="A0A271IXH9"/>
<gene>
    <name evidence="3" type="ORF">BSZ37_03955</name>
</gene>
<keyword evidence="1 2" id="KW-0732">Signal</keyword>
<dbReference type="NCBIfam" id="TIGR04183">
    <property type="entry name" value="Por_Secre_tail"/>
    <property type="match status" value="1"/>
</dbReference>
<dbReference type="InterPro" id="IPR050955">
    <property type="entry name" value="Plant_Biomass_Hydrol_Est"/>
</dbReference>
<feature type="signal peptide" evidence="2">
    <location>
        <begin position="1"/>
        <end position="19"/>
    </location>
</feature>
<dbReference type="RefSeq" id="WP_179299463.1">
    <property type="nucleotide sequence ID" value="NZ_MQWD01000001.1"/>
</dbReference>
<dbReference type="EMBL" id="MQWD01000001">
    <property type="protein sequence ID" value="PAP75648.1"/>
    <property type="molecule type" value="Genomic_DNA"/>
</dbReference>
<dbReference type="Gene3D" id="3.40.50.1820">
    <property type="entry name" value="alpha/beta hydrolase"/>
    <property type="match status" value="1"/>
</dbReference>
<comment type="caution">
    <text evidence="3">The sequence shown here is derived from an EMBL/GenBank/DDBJ whole genome shotgun (WGS) entry which is preliminary data.</text>
</comment>
<proteinExistence type="predicted"/>
<protein>
    <recommendedName>
        <fullName evidence="5">Secretion system C-terminal sorting domain-containing protein</fullName>
    </recommendedName>
</protein>
<reference evidence="3 4" key="1">
    <citation type="submission" date="2016-11" db="EMBL/GenBank/DDBJ databases">
        <title>Study of marine rhodopsin-containing bacteria.</title>
        <authorList>
            <person name="Yoshizawa S."/>
            <person name="Kumagai Y."/>
            <person name="Kogure K."/>
        </authorList>
    </citation>
    <scope>NUCLEOTIDE SEQUENCE [LARGE SCALE GENOMIC DNA]</scope>
    <source>
        <strain evidence="3 4">SAORIC-28</strain>
    </source>
</reference>
<feature type="chain" id="PRO_5012199479" description="Secretion system C-terminal sorting domain-containing protein" evidence="2">
    <location>
        <begin position="20"/>
        <end position="828"/>
    </location>
</feature>
<organism evidence="3 4">
    <name type="scientific">Rubrivirga marina</name>
    <dbReference type="NCBI Taxonomy" id="1196024"/>
    <lineage>
        <taxon>Bacteria</taxon>
        <taxon>Pseudomonadati</taxon>
        <taxon>Rhodothermota</taxon>
        <taxon>Rhodothermia</taxon>
        <taxon>Rhodothermales</taxon>
        <taxon>Rubricoccaceae</taxon>
        <taxon>Rubrivirga</taxon>
    </lineage>
</organism>